<dbReference type="Gene3D" id="3.30.460.10">
    <property type="entry name" value="Beta Polymerase, domain 2"/>
    <property type="match status" value="1"/>
</dbReference>
<keyword evidence="4" id="KW-0479">Metal-binding</keyword>
<evidence type="ECO:0000256" key="8">
    <source>
        <dbReference type="ARBA" id="ARBA00022884"/>
    </source>
</evidence>
<dbReference type="InterPro" id="IPR002646">
    <property type="entry name" value="PolA_pol_head_dom"/>
</dbReference>
<keyword evidence="7" id="KW-0460">Magnesium</keyword>
<evidence type="ECO:0000256" key="5">
    <source>
        <dbReference type="ARBA" id="ARBA00022741"/>
    </source>
</evidence>
<dbReference type="GO" id="GO:0003723">
    <property type="term" value="F:RNA binding"/>
    <property type="evidence" value="ECO:0007669"/>
    <property type="project" value="UniProtKB-KW"/>
</dbReference>
<dbReference type="EMBL" id="QOPE01000003">
    <property type="protein sequence ID" value="RCL42538.1"/>
    <property type="molecule type" value="Genomic_DNA"/>
</dbReference>
<dbReference type="AlphaFoldDB" id="A0A368BYY6"/>
<protein>
    <submittedName>
        <fullName evidence="11">tRNA nucleotidyl transferase</fullName>
    </submittedName>
</protein>
<dbReference type="PANTHER" id="PTHR47545:SF1">
    <property type="entry name" value="MULTIFUNCTIONAL CCA PROTEIN"/>
    <property type="match status" value="1"/>
</dbReference>
<keyword evidence="2" id="KW-0819">tRNA processing</keyword>
<dbReference type="GO" id="GO:0005524">
    <property type="term" value="F:ATP binding"/>
    <property type="evidence" value="ECO:0007669"/>
    <property type="project" value="UniProtKB-KW"/>
</dbReference>
<dbReference type="GO" id="GO:0008033">
    <property type="term" value="P:tRNA processing"/>
    <property type="evidence" value="ECO:0007669"/>
    <property type="project" value="UniProtKB-KW"/>
</dbReference>
<accession>A0A368BYY6</accession>
<evidence type="ECO:0000256" key="4">
    <source>
        <dbReference type="ARBA" id="ARBA00022723"/>
    </source>
</evidence>
<keyword evidence="6" id="KW-0067">ATP-binding</keyword>
<evidence type="ECO:0000313" key="11">
    <source>
        <dbReference type="EMBL" id="RCL42538.1"/>
    </source>
</evidence>
<dbReference type="Proteomes" id="UP000253307">
    <property type="component" value="Unassembled WGS sequence"/>
</dbReference>
<dbReference type="GO" id="GO:0016779">
    <property type="term" value="F:nucleotidyltransferase activity"/>
    <property type="evidence" value="ECO:0007669"/>
    <property type="project" value="UniProtKB-KW"/>
</dbReference>
<keyword evidence="1 9" id="KW-0808">Transferase</keyword>
<dbReference type="PANTHER" id="PTHR47545">
    <property type="entry name" value="MULTIFUNCTIONAL CCA PROTEIN"/>
    <property type="match status" value="1"/>
</dbReference>
<dbReference type="CDD" id="cd05398">
    <property type="entry name" value="NT_ClassII-CCAase"/>
    <property type="match status" value="1"/>
</dbReference>
<feature type="domain" description="Poly A polymerase head" evidence="10">
    <location>
        <begin position="4"/>
        <end position="122"/>
    </location>
</feature>
<evidence type="ECO:0000259" key="10">
    <source>
        <dbReference type="Pfam" id="PF01743"/>
    </source>
</evidence>
<dbReference type="Gene3D" id="1.10.3090.10">
    <property type="entry name" value="cca-adding enzyme, domain 2"/>
    <property type="match status" value="1"/>
</dbReference>
<evidence type="ECO:0000256" key="2">
    <source>
        <dbReference type="ARBA" id="ARBA00022694"/>
    </source>
</evidence>
<comment type="similarity">
    <text evidence="9">Belongs to the tRNA nucleotidyltransferase/poly(A) polymerase family.</text>
</comment>
<evidence type="ECO:0000256" key="3">
    <source>
        <dbReference type="ARBA" id="ARBA00022695"/>
    </source>
</evidence>
<proteinExistence type="inferred from homology"/>
<keyword evidence="5" id="KW-0547">Nucleotide-binding</keyword>
<dbReference type="InterPro" id="IPR050124">
    <property type="entry name" value="tRNA_CCA-adding_enzyme"/>
</dbReference>
<reference evidence="11 12" key="1">
    <citation type="journal article" date="2018" name="Microbiome">
        <title>Fine metagenomic profile of the Mediterranean stratified and mixed water columns revealed by assembly and recruitment.</title>
        <authorList>
            <person name="Haro-Moreno J.M."/>
            <person name="Lopez-Perez M."/>
            <person name="De La Torre J.R."/>
            <person name="Picazo A."/>
            <person name="Camacho A."/>
            <person name="Rodriguez-Valera F."/>
        </authorList>
    </citation>
    <scope>NUCLEOTIDE SEQUENCE [LARGE SCALE GENOMIC DNA]</scope>
    <source>
        <strain evidence="11">MED-G82</strain>
    </source>
</reference>
<evidence type="ECO:0000313" key="12">
    <source>
        <dbReference type="Proteomes" id="UP000253307"/>
    </source>
</evidence>
<evidence type="ECO:0000256" key="7">
    <source>
        <dbReference type="ARBA" id="ARBA00022842"/>
    </source>
</evidence>
<evidence type="ECO:0000256" key="9">
    <source>
        <dbReference type="RuleBase" id="RU003953"/>
    </source>
</evidence>
<sequence>MKTYQVGGSVRDELLGVEPHDKDWVVVGSSPEEMIEAGFRPIGKDFPVFLHPDTKEEYALARTERKSGKGYHGFKFYYDPSVTLEDDLLRRDLTINAIAKDSQGKLIDPFNGQDDLLNKKLRNVSNAFCEDPLRAIRLGRFLSYKHISDFSITPQLKAIVKKILDSGELNYLSSDRVFAEIDKAMQNHFPEKFFNFVVENKLDKPWLKDINSLDGFSASNSDLRWVELSCLNHFTDFDQIPLPSKIKKLISIAKQLANIEIDNILIENIDSLRILRNEEDIMRILSLGLECMDQNLITKIVLLYKDIKFAELEKLDPNERKNEKINLLKDLVSKL</sequence>
<evidence type="ECO:0000256" key="6">
    <source>
        <dbReference type="ARBA" id="ARBA00022840"/>
    </source>
</evidence>
<keyword evidence="8 9" id="KW-0694">RNA-binding</keyword>
<keyword evidence="3" id="KW-0548">Nucleotidyltransferase</keyword>
<dbReference type="SUPFAM" id="SSF81301">
    <property type="entry name" value="Nucleotidyltransferase"/>
    <property type="match status" value="1"/>
</dbReference>
<dbReference type="SUPFAM" id="SSF81891">
    <property type="entry name" value="Poly A polymerase C-terminal region-like"/>
    <property type="match status" value="1"/>
</dbReference>
<organism evidence="11 12">
    <name type="scientific">SAR86 cluster bacterium</name>
    <dbReference type="NCBI Taxonomy" id="2030880"/>
    <lineage>
        <taxon>Bacteria</taxon>
        <taxon>Pseudomonadati</taxon>
        <taxon>Pseudomonadota</taxon>
        <taxon>Gammaproteobacteria</taxon>
        <taxon>SAR86 cluster</taxon>
    </lineage>
</organism>
<dbReference type="GO" id="GO:0046872">
    <property type="term" value="F:metal ion binding"/>
    <property type="evidence" value="ECO:0007669"/>
    <property type="project" value="UniProtKB-KW"/>
</dbReference>
<comment type="caution">
    <text evidence="11">The sequence shown here is derived from an EMBL/GenBank/DDBJ whole genome shotgun (WGS) entry which is preliminary data.</text>
</comment>
<evidence type="ECO:0000256" key="1">
    <source>
        <dbReference type="ARBA" id="ARBA00022679"/>
    </source>
</evidence>
<gene>
    <name evidence="11" type="ORF">DBW96_00645</name>
</gene>
<dbReference type="InterPro" id="IPR043519">
    <property type="entry name" value="NT_sf"/>
</dbReference>
<dbReference type="Pfam" id="PF01743">
    <property type="entry name" value="PolyA_pol"/>
    <property type="match status" value="1"/>
</dbReference>
<name>A0A368BYY6_9GAMM</name>